<comment type="caution">
    <text evidence="1">The sequence shown here is derived from an EMBL/GenBank/DDBJ whole genome shotgun (WGS) entry which is preliminary data.</text>
</comment>
<dbReference type="EMBL" id="CM020618">
    <property type="protein sequence ID" value="KAK1859320.1"/>
    <property type="molecule type" value="Genomic_DNA"/>
</dbReference>
<reference evidence="1" key="1">
    <citation type="submission" date="2019-11" db="EMBL/GenBank/DDBJ databases">
        <title>Nori genome reveals adaptations in red seaweeds to the harsh intertidal environment.</title>
        <authorList>
            <person name="Wang D."/>
            <person name="Mao Y."/>
        </authorList>
    </citation>
    <scope>NUCLEOTIDE SEQUENCE</scope>
    <source>
        <tissue evidence="1">Gametophyte</tissue>
    </source>
</reference>
<evidence type="ECO:0000313" key="2">
    <source>
        <dbReference type="Proteomes" id="UP000798662"/>
    </source>
</evidence>
<gene>
    <name evidence="1" type="ORF">I4F81_001917</name>
</gene>
<name>A0ACC3BMY7_PYRYE</name>
<protein>
    <submittedName>
        <fullName evidence="1">Uncharacterized protein</fullName>
    </submittedName>
</protein>
<dbReference type="Proteomes" id="UP000798662">
    <property type="component" value="Chromosome 1"/>
</dbReference>
<evidence type="ECO:0000313" key="1">
    <source>
        <dbReference type="EMBL" id="KAK1859320.1"/>
    </source>
</evidence>
<proteinExistence type="predicted"/>
<keyword evidence="2" id="KW-1185">Reference proteome</keyword>
<accession>A0ACC3BMY7</accession>
<sequence>MPTVSEDGHRGGRVTGLCMHNSTQTQPRAAGLCIHSRHKRDPHQCKAPRRRTCTEKAQCLPYSSAIVPLATRFLRNTPTSSHQPISQKTTLAAVPTRNAVTHTRTAHPLNLPSPRPALRQLGCRLDGGRQNVPLTRGRQRRDRRSGSYMGHSYSHQACPPPPHFFTPVTTSWPALNLPPGAQLPPLVAAWTSTAAAAVAGTELLPIVAHLEGTASGGAGGGTVDPGSHAHQQQGTPRRHHSAVTATRQLHDERTPPRSPARRPPSPRAPAAATWSWRTVPWTDATITRQRPAWPPSLASRPPERPPPPLPPRPPSSGSDTPAKSSTTVARMTLSRAGTLLRPSHAQRTVVATAGSETRSPAAGKGWGRERKRGTRWRWRPAGGTAAANDAARAVSRGRRRASYDSGARVHPRGAPRTPQSRRVRHPFDAAAAAVAAPPQRLLCRYQCVGAAPARRAGAGKEGGRVAAAAGWRRSQVRGKGGAGVGVR</sequence>
<organism evidence="1 2">
    <name type="scientific">Pyropia yezoensis</name>
    <name type="common">Susabi-nori</name>
    <name type="synonym">Porphyra yezoensis</name>
    <dbReference type="NCBI Taxonomy" id="2788"/>
    <lineage>
        <taxon>Eukaryota</taxon>
        <taxon>Rhodophyta</taxon>
        <taxon>Bangiophyceae</taxon>
        <taxon>Bangiales</taxon>
        <taxon>Bangiaceae</taxon>
        <taxon>Pyropia</taxon>
    </lineage>
</organism>